<dbReference type="PANTHER" id="PTHR23523:SF2">
    <property type="entry name" value="2-NITROIMIDAZOLE TRANSPORTER"/>
    <property type="match status" value="1"/>
</dbReference>
<keyword evidence="7" id="KW-1185">Reference proteome</keyword>
<dbReference type="CDD" id="cd17339">
    <property type="entry name" value="MFS_NIMT_CynX_like"/>
    <property type="match status" value="1"/>
</dbReference>
<dbReference type="OrthoDB" id="5317164at2"/>
<dbReference type="AlphaFoldDB" id="Q1QSJ6"/>
<feature type="transmembrane region" description="Helical" evidence="4">
    <location>
        <begin position="285"/>
        <end position="306"/>
    </location>
</feature>
<dbReference type="eggNOG" id="COG2807">
    <property type="taxonomic scope" value="Bacteria"/>
</dbReference>
<dbReference type="KEGG" id="csa:Csal_3218"/>
<dbReference type="GeneID" id="95335911"/>
<feature type="transmembrane region" description="Helical" evidence="4">
    <location>
        <begin position="219"/>
        <end position="238"/>
    </location>
</feature>
<keyword evidence="2 4" id="KW-1133">Transmembrane helix</keyword>
<dbReference type="HOGENOM" id="CLU_038046_1_0_6"/>
<feature type="transmembrane region" description="Helical" evidence="4">
    <location>
        <begin position="250"/>
        <end position="273"/>
    </location>
</feature>
<dbReference type="GO" id="GO:0022857">
    <property type="term" value="F:transmembrane transporter activity"/>
    <property type="evidence" value="ECO:0007669"/>
    <property type="project" value="InterPro"/>
</dbReference>
<keyword evidence="3 4" id="KW-0472">Membrane</keyword>
<dbReference type="SUPFAM" id="SSF103473">
    <property type="entry name" value="MFS general substrate transporter"/>
    <property type="match status" value="1"/>
</dbReference>
<evidence type="ECO:0000259" key="5">
    <source>
        <dbReference type="PROSITE" id="PS50850"/>
    </source>
</evidence>
<feature type="transmembrane region" description="Helical" evidence="4">
    <location>
        <begin position="175"/>
        <end position="195"/>
    </location>
</feature>
<name>Q1QSJ6_CHRI1</name>
<feature type="transmembrane region" description="Helical" evidence="4">
    <location>
        <begin position="135"/>
        <end position="155"/>
    </location>
</feature>
<sequence length="407" mass="42266">MALLSTSAMPRRGVLTLVALLLVALNLRPALTSVSPVLGNIGEALALSPSWQGILTTLPVLFLGLAAPLAPRLVRRIGPERSVFAALVVLAVALLVRPYIGTMGLFLGTAVAGGCIGIIGVLLPGIVKRDFPRRVSIMTGLYTVALNLGASTAAGTTEPLRQLLDDVAQGASLSAWQGALAFWLLPAVIAALLWLPQLRGTKPTRVPARRGARLRHDSLAWQVSLFMGLQSSLAYIVFGWLPTILQDRGLTAVTAGLALSVSILLQVSTAILAPWIGSRMRDQRTVLAVVMTLTLIGLLGCLYAPIGSVWLWIVVLGLGQGGTFSMALTLLALRAPDATTAASLSAMAQGIGYTLAAAGPLLVGVLHDWSGGWNVVGVLVSAIALGALVMALGAGRNRQVASTQGVD</sequence>
<feature type="transmembrane region" description="Helical" evidence="4">
    <location>
        <begin position="106"/>
        <end position="123"/>
    </location>
</feature>
<protein>
    <submittedName>
        <fullName evidence="6">Major facilitator superfamily MFS_1</fullName>
    </submittedName>
</protein>
<dbReference type="EMBL" id="CP000285">
    <property type="protein sequence ID" value="ABE60562.1"/>
    <property type="molecule type" value="Genomic_DNA"/>
</dbReference>
<dbReference type="InterPro" id="IPR052524">
    <property type="entry name" value="MFS_Cyanate_Porter"/>
</dbReference>
<dbReference type="RefSeq" id="WP_011508508.1">
    <property type="nucleotide sequence ID" value="NC_007963.1"/>
</dbReference>
<evidence type="ECO:0000256" key="2">
    <source>
        <dbReference type="ARBA" id="ARBA00022989"/>
    </source>
</evidence>
<evidence type="ECO:0000256" key="1">
    <source>
        <dbReference type="ARBA" id="ARBA00022692"/>
    </source>
</evidence>
<proteinExistence type="predicted"/>
<dbReference type="Gene3D" id="1.20.1250.20">
    <property type="entry name" value="MFS general substrate transporter like domains"/>
    <property type="match status" value="1"/>
</dbReference>
<feature type="transmembrane region" description="Helical" evidence="4">
    <location>
        <begin position="82"/>
        <end position="100"/>
    </location>
</feature>
<evidence type="ECO:0000313" key="7">
    <source>
        <dbReference type="Proteomes" id="UP000000239"/>
    </source>
</evidence>
<feature type="transmembrane region" description="Helical" evidence="4">
    <location>
        <begin position="372"/>
        <end position="394"/>
    </location>
</feature>
<dbReference type="PANTHER" id="PTHR23523">
    <property type="match status" value="1"/>
</dbReference>
<accession>Q1QSJ6</accession>
<evidence type="ECO:0000256" key="4">
    <source>
        <dbReference type="SAM" id="Phobius"/>
    </source>
</evidence>
<dbReference type="InterPro" id="IPR036259">
    <property type="entry name" value="MFS_trans_sf"/>
</dbReference>
<evidence type="ECO:0000256" key="3">
    <source>
        <dbReference type="ARBA" id="ARBA00023136"/>
    </source>
</evidence>
<feature type="transmembrane region" description="Helical" evidence="4">
    <location>
        <begin position="345"/>
        <end position="366"/>
    </location>
</feature>
<feature type="domain" description="Major facilitator superfamily (MFS) profile" evidence="5">
    <location>
        <begin position="216"/>
        <end position="407"/>
    </location>
</feature>
<keyword evidence="1 4" id="KW-0812">Transmembrane</keyword>
<dbReference type="Pfam" id="PF07690">
    <property type="entry name" value="MFS_1"/>
    <property type="match status" value="1"/>
</dbReference>
<gene>
    <name evidence="6" type="ordered locus">Csal_3218</name>
</gene>
<dbReference type="InterPro" id="IPR020846">
    <property type="entry name" value="MFS_dom"/>
</dbReference>
<evidence type="ECO:0000313" key="6">
    <source>
        <dbReference type="EMBL" id="ABE60562.1"/>
    </source>
</evidence>
<dbReference type="InterPro" id="IPR011701">
    <property type="entry name" value="MFS"/>
</dbReference>
<dbReference type="STRING" id="290398.Csal_3218"/>
<reference evidence="6 7" key="1">
    <citation type="journal article" date="2011" name="Stand. Genomic Sci.">
        <title>Complete genome sequence of the halophilic and highly halotolerant Chromohalobacter salexigens type strain (1H11(T)).</title>
        <authorList>
            <person name="Copeland A."/>
            <person name="O'Connor K."/>
            <person name="Lucas S."/>
            <person name="Lapidus A."/>
            <person name="Berry K.W."/>
            <person name="Detter J.C."/>
            <person name="Del Rio T.G."/>
            <person name="Hammon N."/>
            <person name="Dalin E."/>
            <person name="Tice H."/>
            <person name="Pitluck S."/>
            <person name="Bruce D."/>
            <person name="Goodwin L."/>
            <person name="Han C."/>
            <person name="Tapia R."/>
            <person name="Saunders E."/>
            <person name="Schmutz J."/>
            <person name="Brettin T."/>
            <person name="Larimer F."/>
            <person name="Land M."/>
            <person name="Hauser L."/>
            <person name="Vargas C."/>
            <person name="Nieto J.J."/>
            <person name="Kyrpides N.C."/>
            <person name="Ivanova N."/>
            <person name="Goker M."/>
            <person name="Klenk H.P."/>
            <person name="Csonka L.N."/>
            <person name="Woyke T."/>
        </authorList>
    </citation>
    <scope>NUCLEOTIDE SEQUENCE [LARGE SCALE GENOMIC DNA]</scope>
    <source>
        <strain evidence="7">ATCC BAA-138 / DSM 3043 / CIP 106854 / NCIMB 13768 / 1H11</strain>
    </source>
</reference>
<dbReference type="PROSITE" id="PS50850">
    <property type="entry name" value="MFS"/>
    <property type="match status" value="1"/>
</dbReference>
<feature type="transmembrane region" description="Helical" evidence="4">
    <location>
        <begin position="50"/>
        <end position="70"/>
    </location>
</feature>
<dbReference type="Proteomes" id="UP000000239">
    <property type="component" value="Chromosome"/>
</dbReference>
<organism evidence="6 7">
    <name type="scientific">Chromohalobacter israelensis (strain ATCC BAA-138 / DSM 3043 / CIP 106854 / NCIMB 13768 / 1H11)</name>
    <name type="common">Chromohalobacter salexigens</name>
    <dbReference type="NCBI Taxonomy" id="290398"/>
    <lineage>
        <taxon>Bacteria</taxon>
        <taxon>Pseudomonadati</taxon>
        <taxon>Pseudomonadota</taxon>
        <taxon>Gammaproteobacteria</taxon>
        <taxon>Oceanospirillales</taxon>
        <taxon>Halomonadaceae</taxon>
        <taxon>Chromohalobacter</taxon>
    </lineage>
</organism>
<feature type="transmembrane region" description="Helical" evidence="4">
    <location>
        <begin position="312"/>
        <end position="333"/>
    </location>
</feature>